<dbReference type="InterPro" id="IPR051331">
    <property type="entry name" value="Chorismate_mutase-related"/>
</dbReference>
<dbReference type="PANTHER" id="PTHR38041">
    <property type="entry name" value="CHORISMATE MUTASE"/>
    <property type="match status" value="1"/>
</dbReference>
<evidence type="ECO:0000259" key="2">
    <source>
        <dbReference type="PROSITE" id="PS51168"/>
    </source>
</evidence>
<comment type="caution">
    <text evidence="3">The sequence shown here is derived from an EMBL/GenBank/DDBJ whole genome shotgun (WGS) entry which is preliminary data.</text>
</comment>
<feature type="domain" description="Chorismate mutase" evidence="2">
    <location>
        <begin position="1"/>
        <end position="89"/>
    </location>
</feature>
<dbReference type="InterPro" id="IPR002701">
    <property type="entry name" value="CM_II_prokaryot"/>
</dbReference>
<dbReference type="GO" id="GO:0046417">
    <property type="term" value="P:chorismate metabolic process"/>
    <property type="evidence" value="ECO:0007669"/>
    <property type="project" value="InterPro"/>
</dbReference>
<evidence type="ECO:0000313" key="4">
    <source>
        <dbReference type="Proteomes" id="UP000228503"/>
    </source>
</evidence>
<organism evidence="3 4">
    <name type="scientific">Candidatus Roizmanbacteria bacterium CG_4_10_14_0_2_um_filter_39_13</name>
    <dbReference type="NCBI Taxonomy" id="1974825"/>
    <lineage>
        <taxon>Bacteria</taxon>
        <taxon>Candidatus Roizmaniibacteriota</taxon>
    </lineage>
</organism>
<dbReference type="AlphaFoldDB" id="A0A2M7U0N1"/>
<dbReference type="EMBL" id="PFOB01000018">
    <property type="protein sequence ID" value="PIZ63573.1"/>
    <property type="molecule type" value="Genomic_DNA"/>
</dbReference>
<dbReference type="InterPro" id="IPR036263">
    <property type="entry name" value="Chorismate_II_sf"/>
</dbReference>
<dbReference type="Pfam" id="PF01817">
    <property type="entry name" value="CM_2"/>
    <property type="match status" value="1"/>
</dbReference>
<dbReference type="Proteomes" id="UP000228503">
    <property type="component" value="Unassembled WGS sequence"/>
</dbReference>
<accession>A0A2M7U0N1</accession>
<dbReference type="GO" id="GO:0004106">
    <property type="term" value="F:chorismate mutase activity"/>
    <property type="evidence" value="ECO:0007669"/>
    <property type="project" value="InterPro"/>
</dbReference>
<gene>
    <name evidence="3" type="ORF">COY16_01500</name>
</gene>
<dbReference type="Gene3D" id="1.20.59.10">
    <property type="entry name" value="Chorismate mutase"/>
    <property type="match status" value="1"/>
</dbReference>
<dbReference type="GO" id="GO:0009697">
    <property type="term" value="P:salicylic acid biosynthetic process"/>
    <property type="evidence" value="ECO:0007669"/>
    <property type="project" value="TreeGrafter"/>
</dbReference>
<protein>
    <recommendedName>
        <fullName evidence="2">Chorismate mutase domain-containing protein</fullName>
    </recommendedName>
</protein>
<name>A0A2M7U0N1_9BACT</name>
<evidence type="ECO:0000313" key="3">
    <source>
        <dbReference type="EMBL" id="PIZ63573.1"/>
    </source>
</evidence>
<dbReference type="SUPFAM" id="SSF48600">
    <property type="entry name" value="Chorismate mutase II"/>
    <property type="match status" value="1"/>
</dbReference>
<reference evidence="4" key="1">
    <citation type="submission" date="2017-09" db="EMBL/GenBank/DDBJ databases">
        <title>Depth-based differentiation of microbial function through sediment-hosted aquifers and enrichment of novel symbionts in the deep terrestrial subsurface.</title>
        <authorList>
            <person name="Probst A.J."/>
            <person name="Ladd B."/>
            <person name="Jarett J.K."/>
            <person name="Geller-Mcgrath D.E."/>
            <person name="Sieber C.M.K."/>
            <person name="Emerson J.B."/>
            <person name="Anantharaman K."/>
            <person name="Thomas B.C."/>
            <person name="Malmstrom R."/>
            <person name="Stieglmeier M."/>
            <person name="Klingl A."/>
            <person name="Woyke T."/>
            <person name="Ryan C.M."/>
            <person name="Banfield J.F."/>
        </authorList>
    </citation>
    <scope>NUCLEOTIDE SEQUENCE [LARGE SCALE GENOMIC DNA]</scope>
</reference>
<evidence type="ECO:0000256" key="1">
    <source>
        <dbReference type="ARBA" id="ARBA00023235"/>
    </source>
</evidence>
<dbReference type="SMART" id="SM00830">
    <property type="entry name" value="CM_2"/>
    <property type="match status" value="1"/>
</dbReference>
<sequence length="89" mass="10344">MDDLNKYRKQIDSIDHSIIDLLAQRMRCVAKIGVIKKDQGIAPFDKKRWRALLEDRLEAGTVLGLSNVLIKQIWNSIHEHALEIEKNHE</sequence>
<dbReference type="PROSITE" id="PS51168">
    <property type="entry name" value="CHORISMATE_MUT_2"/>
    <property type="match status" value="1"/>
</dbReference>
<proteinExistence type="predicted"/>
<keyword evidence="1" id="KW-0413">Isomerase</keyword>
<dbReference type="InterPro" id="IPR036979">
    <property type="entry name" value="CM_dom_sf"/>
</dbReference>
<dbReference type="PANTHER" id="PTHR38041:SF1">
    <property type="entry name" value="CHORISMATE MUTASE"/>
    <property type="match status" value="1"/>
</dbReference>